<dbReference type="EMBL" id="FRCF01000003">
    <property type="protein sequence ID" value="SHL83415.1"/>
    <property type="molecule type" value="Genomic_DNA"/>
</dbReference>
<reference evidence="1 2" key="1">
    <citation type="submission" date="2016-11" db="EMBL/GenBank/DDBJ databases">
        <authorList>
            <person name="Jaros S."/>
            <person name="Januszkiewicz K."/>
            <person name="Wedrychowicz H."/>
        </authorList>
    </citation>
    <scope>NUCLEOTIDE SEQUENCE [LARGE SCALE GENOMIC DNA]</scope>
    <source>
        <strain evidence="1 2">DSM 16010</strain>
    </source>
</reference>
<dbReference type="InterPro" id="IPR043519">
    <property type="entry name" value="NT_sf"/>
</dbReference>
<dbReference type="SUPFAM" id="SSF81301">
    <property type="entry name" value="Nucleotidyltransferase"/>
    <property type="match status" value="1"/>
</dbReference>
<dbReference type="InterPro" id="IPR007344">
    <property type="entry name" value="GrpB/CoaE"/>
</dbReference>
<sequence>MMSSGFILWYLAFRDYLESHEEAREQYGKLKEALAEQFPHDIDGYMDGKDDFIKGRNVLQ</sequence>
<dbReference type="PANTHER" id="PTHR34822">
    <property type="entry name" value="GRPB DOMAIN PROTEIN (AFU_ORTHOLOGUE AFUA_1G01530)"/>
    <property type="match status" value="1"/>
</dbReference>
<name>A0A1M7DV91_9BACL</name>
<dbReference type="Pfam" id="PF04229">
    <property type="entry name" value="GrpB"/>
    <property type="match status" value="1"/>
</dbReference>
<organism evidence="1 2">
    <name type="scientific">Lacicoccus alkaliphilus DSM 16010</name>
    <dbReference type="NCBI Taxonomy" id="1123231"/>
    <lineage>
        <taxon>Bacteria</taxon>
        <taxon>Bacillati</taxon>
        <taxon>Bacillota</taxon>
        <taxon>Bacilli</taxon>
        <taxon>Bacillales</taxon>
        <taxon>Salinicoccaceae</taxon>
        <taxon>Lacicoccus</taxon>
    </lineage>
</organism>
<keyword evidence="2" id="KW-1185">Reference proteome</keyword>
<dbReference type="Proteomes" id="UP000184206">
    <property type="component" value="Unassembled WGS sequence"/>
</dbReference>
<gene>
    <name evidence="1" type="ORF">SAMN02745189_01007</name>
</gene>
<proteinExistence type="predicted"/>
<dbReference type="Gene3D" id="3.30.460.10">
    <property type="entry name" value="Beta Polymerase, domain 2"/>
    <property type="match status" value="1"/>
</dbReference>
<dbReference type="PANTHER" id="PTHR34822:SF1">
    <property type="entry name" value="GRPB FAMILY PROTEIN"/>
    <property type="match status" value="1"/>
</dbReference>
<dbReference type="AlphaFoldDB" id="A0A1M7DV91"/>
<accession>A0A1M7DV91</accession>
<evidence type="ECO:0000313" key="1">
    <source>
        <dbReference type="EMBL" id="SHL83415.1"/>
    </source>
</evidence>
<evidence type="ECO:0000313" key="2">
    <source>
        <dbReference type="Proteomes" id="UP000184206"/>
    </source>
</evidence>
<dbReference type="STRING" id="1123231.SAMN02745189_01007"/>
<protein>
    <submittedName>
        <fullName evidence="1">GrpB protein</fullName>
    </submittedName>
</protein>